<gene>
    <name evidence="1" type="ORF">MNBD_GAMMA17-2174</name>
</gene>
<sequence>MLNEILPDNMHVCVGCKEPIRIGASVCRYCGSAQKQSSWSKISNILKWLGGIVTVISLCIGTVTLSRHYIAWEEKRVAVSELINAAEWLEKSESYSQAWQVYEEALILSPGLSEIRKGQYQLARRWLRDFKVSNKRANEILNRITVVLYRSVNEADKQELSTILAHIAWVQVIRARYSLAASADVDSLFERALRADPNNIYANAMGAHWLLRKNIREITVADVKSVELMFSLALKGGMETKYVRQLQLDYLTKAGFESGHYKGELRLAILSAILNTFSFMMTSGEPKPGEYSRRGVLGFYGGSDGSGENVEASIDMLPAKDHLKVIDWLLFDLDYRLERSRKGSQIKYLRARLMEVLGRSDDALDAYRALMNSTFTSKQLDQLVNNSIERLTGKLPARATARGYLDDPVDESDLWGFHSETLAKFPLSKTSKNYRQAFDYFTAIVNEKSLRAADLVALFPSFIEHTTVETISRSNQFDRIRTINAQVILIYARALKIVEKPDAVIAALSDAWQVVDEMEGRNMGLLRTVLYELSIAYSARAASQGAQEDIISGVDYLKQFIERGGVKNGVASWGDIKGSAFVALRESAEYQSLIRGR</sequence>
<proteinExistence type="predicted"/>
<accession>A0A3B0ZA34</accession>
<organism evidence="1">
    <name type="scientific">hydrothermal vent metagenome</name>
    <dbReference type="NCBI Taxonomy" id="652676"/>
    <lineage>
        <taxon>unclassified sequences</taxon>
        <taxon>metagenomes</taxon>
        <taxon>ecological metagenomes</taxon>
    </lineage>
</organism>
<reference evidence="1" key="1">
    <citation type="submission" date="2018-06" db="EMBL/GenBank/DDBJ databases">
        <authorList>
            <person name="Zhirakovskaya E."/>
        </authorList>
    </citation>
    <scope>NUCLEOTIDE SEQUENCE</scope>
</reference>
<dbReference type="EMBL" id="UOFQ01000030">
    <property type="protein sequence ID" value="VAW85830.1"/>
    <property type="molecule type" value="Genomic_DNA"/>
</dbReference>
<dbReference type="AlphaFoldDB" id="A0A3B0ZA34"/>
<protein>
    <recommendedName>
        <fullName evidence="2">Tetratricopeptide repeat protein</fullName>
    </recommendedName>
</protein>
<evidence type="ECO:0008006" key="2">
    <source>
        <dbReference type="Google" id="ProtNLM"/>
    </source>
</evidence>
<name>A0A3B0ZA34_9ZZZZ</name>
<evidence type="ECO:0000313" key="1">
    <source>
        <dbReference type="EMBL" id="VAW85830.1"/>
    </source>
</evidence>